<keyword evidence="6 12" id="KW-0735">Signal-anchor</keyword>
<sequence length="538" mass="60903">MGTKHSSMGFKTRSPLYIFVVICLCCLFYILGAWQKSGFGKGDGIAIQMTKKTDCNIFTELNFETHHNYVEIIEPSQPKAKVFKSCHVKYTDYTPCQEQDRAMKFPRENMIYRERHCPPEQEKLHCLIPAPKGYKTPFPWPKGRDYVHYANVPHKSLTVEKAVQNWVQFQGDVFKFPGGGTMFPQGADAYIDELASVIPIADGSVRTALDTGCGVASWGAYLMKRNVLAMSFAPRDNHEAQVQFALERGVPAVIGVLGSIRLPFPSRAFDMAQCSRCLIPWTANDGMYLMEVDRVLRPGGYWILSGPPINWKTYYQTWKRSKADLQAEQRKIEELAESLCWEKKYEKGDIAIFRKKVNDKNCHMKSASVCESKDADDVWYKEMETCKTPLPKVSSANEVAGGGLKKFPERLHAVPPQIAEGLVEGVTAESFEEDNKLLRKHVHAYKRINKLIGTTRYRNIMDMNARLGGFAAALESPKSWVMNVVPTIAKNTLGVIYERGLIGIYHDWYVLLNLTSLFHANSGLIFSFCLTVRFCNVP</sequence>
<evidence type="ECO:0000256" key="5">
    <source>
        <dbReference type="ARBA" id="ARBA00022692"/>
    </source>
</evidence>
<comment type="subcellular location">
    <subcellularLocation>
        <location evidence="11">Endomembrane system</location>
        <topology evidence="11">Single-pass type II membrane protein</topology>
    </subcellularLocation>
    <subcellularLocation>
        <location evidence="1">Golgi apparatus membrane</location>
        <topology evidence="1">Single-pass membrane protein</topology>
    </subcellularLocation>
    <subcellularLocation>
        <location evidence="12">Membrane</location>
        <topology evidence="12">Single-pass type II membrane protein</topology>
    </subcellularLocation>
</comment>
<dbReference type="GO" id="GO:0032259">
    <property type="term" value="P:methylation"/>
    <property type="evidence" value="ECO:0007669"/>
    <property type="project" value="UniProtKB-KW"/>
</dbReference>
<name>A0AAD6RLK7_9ROSI</name>
<evidence type="ECO:0000256" key="10">
    <source>
        <dbReference type="ARBA" id="ARBA00023180"/>
    </source>
</evidence>
<evidence type="ECO:0000256" key="9">
    <source>
        <dbReference type="ARBA" id="ARBA00023136"/>
    </source>
</evidence>
<evidence type="ECO:0000313" key="13">
    <source>
        <dbReference type="EMBL" id="KAJ7011248.1"/>
    </source>
</evidence>
<feature type="transmembrane region" description="Helical" evidence="12">
    <location>
        <begin position="16"/>
        <end position="34"/>
    </location>
</feature>
<dbReference type="Proteomes" id="UP001164929">
    <property type="component" value="Chromosome 1"/>
</dbReference>
<evidence type="ECO:0000256" key="3">
    <source>
        <dbReference type="ARBA" id="ARBA00022603"/>
    </source>
</evidence>
<dbReference type="InterPro" id="IPR029063">
    <property type="entry name" value="SAM-dependent_MTases_sf"/>
</dbReference>
<dbReference type="SUPFAM" id="SSF53335">
    <property type="entry name" value="S-adenosyl-L-methionine-dependent methyltransferases"/>
    <property type="match status" value="1"/>
</dbReference>
<evidence type="ECO:0000256" key="2">
    <source>
        <dbReference type="ARBA" id="ARBA00008361"/>
    </source>
</evidence>
<dbReference type="GO" id="GO:0008168">
    <property type="term" value="F:methyltransferase activity"/>
    <property type="evidence" value="ECO:0007669"/>
    <property type="project" value="UniProtKB-UniRule"/>
</dbReference>
<evidence type="ECO:0000256" key="6">
    <source>
        <dbReference type="ARBA" id="ARBA00022968"/>
    </source>
</evidence>
<comment type="caution">
    <text evidence="13">The sequence shown here is derived from an EMBL/GenBank/DDBJ whole genome shotgun (WGS) entry which is preliminary data.</text>
</comment>
<evidence type="ECO:0000256" key="4">
    <source>
        <dbReference type="ARBA" id="ARBA00022679"/>
    </source>
</evidence>
<dbReference type="PANTHER" id="PTHR10108:SF1104">
    <property type="entry name" value="METHYLTRANSFERASE PMT14-RELATED"/>
    <property type="match status" value="1"/>
</dbReference>
<dbReference type="Pfam" id="PF03141">
    <property type="entry name" value="Methyltransf_29"/>
    <property type="match status" value="1"/>
</dbReference>
<dbReference type="Gene3D" id="3.40.50.150">
    <property type="entry name" value="Vaccinia Virus protein VP39"/>
    <property type="match status" value="1"/>
</dbReference>
<evidence type="ECO:0000256" key="7">
    <source>
        <dbReference type="ARBA" id="ARBA00022989"/>
    </source>
</evidence>
<keyword evidence="9 12" id="KW-0472">Membrane</keyword>
<keyword evidence="10 12" id="KW-0325">Glycoprotein</keyword>
<keyword evidence="4 12" id="KW-0808">Transferase</keyword>
<evidence type="ECO:0000256" key="12">
    <source>
        <dbReference type="RuleBase" id="RU366043"/>
    </source>
</evidence>
<keyword evidence="5 12" id="KW-0812">Transmembrane</keyword>
<keyword evidence="7 12" id="KW-1133">Transmembrane helix</keyword>
<evidence type="ECO:0000256" key="8">
    <source>
        <dbReference type="ARBA" id="ARBA00023034"/>
    </source>
</evidence>
<evidence type="ECO:0000256" key="11">
    <source>
        <dbReference type="ARBA" id="ARBA00060399"/>
    </source>
</evidence>
<protein>
    <recommendedName>
        <fullName evidence="12">Methyltransferase</fullName>
        <ecNumber evidence="12">2.1.1.-</ecNumber>
    </recommendedName>
</protein>
<dbReference type="PANTHER" id="PTHR10108">
    <property type="entry name" value="SAM-DEPENDENT METHYLTRANSFERASE"/>
    <property type="match status" value="1"/>
</dbReference>
<comment type="similarity">
    <text evidence="2 12">Belongs to the methyltransferase superfamily.</text>
</comment>
<accession>A0AAD6RLK7</accession>
<dbReference type="GO" id="GO:0005802">
    <property type="term" value="C:trans-Golgi network"/>
    <property type="evidence" value="ECO:0007669"/>
    <property type="project" value="TreeGrafter"/>
</dbReference>
<organism evidence="13 14">
    <name type="scientific">Populus alba x Populus x berolinensis</name>
    <dbReference type="NCBI Taxonomy" id="444605"/>
    <lineage>
        <taxon>Eukaryota</taxon>
        <taxon>Viridiplantae</taxon>
        <taxon>Streptophyta</taxon>
        <taxon>Embryophyta</taxon>
        <taxon>Tracheophyta</taxon>
        <taxon>Spermatophyta</taxon>
        <taxon>Magnoliopsida</taxon>
        <taxon>eudicotyledons</taxon>
        <taxon>Gunneridae</taxon>
        <taxon>Pentapetalae</taxon>
        <taxon>rosids</taxon>
        <taxon>fabids</taxon>
        <taxon>Malpighiales</taxon>
        <taxon>Salicaceae</taxon>
        <taxon>Saliceae</taxon>
        <taxon>Populus</taxon>
    </lineage>
</organism>
<reference evidence="13 14" key="1">
    <citation type="journal article" date="2023" name="Mol. Ecol. Resour.">
        <title>Chromosome-level genome assembly of a triploid poplar Populus alba 'Berolinensis'.</title>
        <authorList>
            <person name="Chen S."/>
            <person name="Yu Y."/>
            <person name="Wang X."/>
            <person name="Wang S."/>
            <person name="Zhang T."/>
            <person name="Zhou Y."/>
            <person name="He R."/>
            <person name="Meng N."/>
            <person name="Wang Y."/>
            <person name="Liu W."/>
            <person name="Liu Z."/>
            <person name="Liu J."/>
            <person name="Guo Q."/>
            <person name="Huang H."/>
            <person name="Sederoff R.R."/>
            <person name="Wang G."/>
            <person name="Qu G."/>
            <person name="Chen S."/>
        </authorList>
    </citation>
    <scope>NUCLEOTIDE SEQUENCE [LARGE SCALE GENOMIC DNA]</scope>
    <source>
        <strain evidence="13">SC-2020</strain>
    </source>
</reference>
<dbReference type="FunFam" id="3.40.50.150:FF:000122">
    <property type="entry name" value="probable methyltransferase PMT2"/>
    <property type="match status" value="1"/>
</dbReference>
<dbReference type="EMBL" id="JAQIZT010000001">
    <property type="protein sequence ID" value="KAJ7011248.1"/>
    <property type="molecule type" value="Genomic_DNA"/>
</dbReference>
<evidence type="ECO:0000313" key="14">
    <source>
        <dbReference type="Proteomes" id="UP001164929"/>
    </source>
</evidence>
<dbReference type="GO" id="GO:0000139">
    <property type="term" value="C:Golgi membrane"/>
    <property type="evidence" value="ECO:0007669"/>
    <property type="project" value="UniProtKB-SubCell"/>
</dbReference>
<keyword evidence="3 12" id="KW-0489">Methyltransferase</keyword>
<keyword evidence="8" id="KW-0333">Golgi apparatus</keyword>
<keyword evidence="14" id="KW-1185">Reference proteome</keyword>
<dbReference type="InterPro" id="IPR004159">
    <property type="entry name" value="Put_SAM_MeTrfase"/>
</dbReference>
<dbReference type="GO" id="GO:0005768">
    <property type="term" value="C:endosome"/>
    <property type="evidence" value="ECO:0007669"/>
    <property type="project" value="TreeGrafter"/>
</dbReference>
<gene>
    <name evidence="13" type="ORF">NC653_001620</name>
</gene>
<dbReference type="AlphaFoldDB" id="A0AAD6RLK7"/>
<dbReference type="EC" id="2.1.1.-" evidence="12"/>
<evidence type="ECO:0000256" key="1">
    <source>
        <dbReference type="ARBA" id="ARBA00004194"/>
    </source>
</evidence>
<proteinExistence type="inferred from homology"/>